<gene>
    <name evidence="2" type="ORF">HD556DRAFT_1310207</name>
</gene>
<proteinExistence type="predicted"/>
<feature type="compositionally biased region" description="Acidic residues" evidence="1">
    <location>
        <begin position="92"/>
        <end position="107"/>
    </location>
</feature>
<protein>
    <submittedName>
        <fullName evidence="2">Uncharacterized protein</fullName>
    </submittedName>
</protein>
<dbReference type="RefSeq" id="XP_041158030.1">
    <property type="nucleotide sequence ID" value="XM_041300383.1"/>
</dbReference>
<evidence type="ECO:0000313" key="3">
    <source>
        <dbReference type="Proteomes" id="UP000719766"/>
    </source>
</evidence>
<dbReference type="AlphaFoldDB" id="A0A9P7AKF7"/>
<feature type="non-terminal residue" evidence="2">
    <location>
        <position position="124"/>
    </location>
</feature>
<sequence>LMGRKWTKLSTICHVKESVVQSTGDLRTLRSNLTKLRADCIVYEREQLQGQIAANASARQLLAEAALEAGTTNTDTHYFGDFDMDSDRDNMEAEDEHEEEGDEEESEGNPVGGCEGSAVGAAQA</sequence>
<name>A0A9P7AKF7_9AGAM</name>
<feature type="region of interest" description="Disordered" evidence="1">
    <location>
        <begin position="73"/>
        <end position="124"/>
    </location>
</feature>
<dbReference type="OrthoDB" id="2685521at2759"/>
<evidence type="ECO:0000256" key="1">
    <source>
        <dbReference type="SAM" id="MobiDB-lite"/>
    </source>
</evidence>
<comment type="caution">
    <text evidence="2">The sequence shown here is derived from an EMBL/GenBank/DDBJ whole genome shotgun (WGS) entry which is preliminary data.</text>
</comment>
<dbReference type="Proteomes" id="UP000719766">
    <property type="component" value="Unassembled WGS sequence"/>
</dbReference>
<dbReference type="EMBL" id="JABBWE010000045">
    <property type="protein sequence ID" value="KAG1791120.1"/>
    <property type="molecule type" value="Genomic_DNA"/>
</dbReference>
<evidence type="ECO:0000313" key="2">
    <source>
        <dbReference type="EMBL" id="KAG1791120.1"/>
    </source>
</evidence>
<accession>A0A9P7AKF7</accession>
<organism evidence="2 3">
    <name type="scientific">Suillus plorans</name>
    <dbReference type="NCBI Taxonomy" id="116603"/>
    <lineage>
        <taxon>Eukaryota</taxon>
        <taxon>Fungi</taxon>
        <taxon>Dikarya</taxon>
        <taxon>Basidiomycota</taxon>
        <taxon>Agaricomycotina</taxon>
        <taxon>Agaricomycetes</taxon>
        <taxon>Agaricomycetidae</taxon>
        <taxon>Boletales</taxon>
        <taxon>Suillineae</taxon>
        <taxon>Suillaceae</taxon>
        <taxon>Suillus</taxon>
    </lineage>
</organism>
<dbReference type="GeneID" id="64594147"/>
<reference evidence="2" key="1">
    <citation type="journal article" date="2020" name="New Phytol.">
        <title>Comparative genomics reveals dynamic genome evolution in host specialist ectomycorrhizal fungi.</title>
        <authorList>
            <person name="Lofgren L.A."/>
            <person name="Nguyen N.H."/>
            <person name="Vilgalys R."/>
            <person name="Ruytinx J."/>
            <person name="Liao H.L."/>
            <person name="Branco S."/>
            <person name="Kuo A."/>
            <person name="LaButti K."/>
            <person name="Lipzen A."/>
            <person name="Andreopoulos W."/>
            <person name="Pangilinan J."/>
            <person name="Riley R."/>
            <person name="Hundley H."/>
            <person name="Na H."/>
            <person name="Barry K."/>
            <person name="Grigoriev I.V."/>
            <person name="Stajich J.E."/>
            <person name="Kennedy P.G."/>
        </authorList>
    </citation>
    <scope>NUCLEOTIDE SEQUENCE</scope>
    <source>
        <strain evidence="2">S12</strain>
    </source>
</reference>
<keyword evidence="3" id="KW-1185">Reference proteome</keyword>